<keyword evidence="1" id="KW-0479">Metal-binding</keyword>
<name>A0ABD1E1I6_HYPHA</name>
<proteinExistence type="predicted"/>
<comment type="caution">
    <text evidence="7">The sequence shown here is derived from an EMBL/GenBank/DDBJ whole genome shotgun (WGS) entry which is preliminary data.</text>
</comment>
<gene>
    <name evidence="7" type="ORF">ABEB36_014991</name>
</gene>
<dbReference type="InterPro" id="IPR013087">
    <property type="entry name" value="Znf_C2H2_type"/>
</dbReference>
<evidence type="ECO:0000313" key="7">
    <source>
        <dbReference type="EMBL" id="KAL1488527.1"/>
    </source>
</evidence>
<keyword evidence="2" id="KW-0677">Repeat</keyword>
<dbReference type="Proteomes" id="UP001566132">
    <property type="component" value="Unassembled WGS sequence"/>
</dbReference>
<evidence type="ECO:0000256" key="5">
    <source>
        <dbReference type="PROSITE-ProRule" id="PRU00042"/>
    </source>
</evidence>
<protein>
    <recommendedName>
        <fullName evidence="6">C2H2-type domain-containing protein</fullName>
    </recommendedName>
</protein>
<evidence type="ECO:0000256" key="3">
    <source>
        <dbReference type="ARBA" id="ARBA00022771"/>
    </source>
</evidence>
<evidence type="ECO:0000256" key="2">
    <source>
        <dbReference type="ARBA" id="ARBA00022737"/>
    </source>
</evidence>
<organism evidence="7 8">
    <name type="scientific">Hypothenemus hampei</name>
    <name type="common">Coffee berry borer</name>
    <dbReference type="NCBI Taxonomy" id="57062"/>
    <lineage>
        <taxon>Eukaryota</taxon>
        <taxon>Metazoa</taxon>
        <taxon>Ecdysozoa</taxon>
        <taxon>Arthropoda</taxon>
        <taxon>Hexapoda</taxon>
        <taxon>Insecta</taxon>
        <taxon>Pterygota</taxon>
        <taxon>Neoptera</taxon>
        <taxon>Endopterygota</taxon>
        <taxon>Coleoptera</taxon>
        <taxon>Polyphaga</taxon>
        <taxon>Cucujiformia</taxon>
        <taxon>Curculionidae</taxon>
        <taxon>Scolytinae</taxon>
        <taxon>Hypothenemus</taxon>
    </lineage>
</organism>
<dbReference type="GO" id="GO:0008270">
    <property type="term" value="F:zinc ion binding"/>
    <property type="evidence" value="ECO:0007669"/>
    <property type="project" value="UniProtKB-KW"/>
</dbReference>
<evidence type="ECO:0000256" key="4">
    <source>
        <dbReference type="ARBA" id="ARBA00022833"/>
    </source>
</evidence>
<dbReference type="InterPro" id="IPR052797">
    <property type="entry name" value="RegFact_GeneExpr_CellDeath"/>
</dbReference>
<keyword evidence="3 5" id="KW-0863">Zinc-finger</keyword>
<feature type="domain" description="C2H2-type" evidence="6">
    <location>
        <begin position="48"/>
        <end position="70"/>
    </location>
</feature>
<keyword evidence="8" id="KW-1185">Reference proteome</keyword>
<dbReference type="SMART" id="SM00355">
    <property type="entry name" value="ZnF_C2H2"/>
    <property type="match status" value="3"/>
</dbReference>
<evidence type="ECO:0000256" key="1">
    <source>
        <dbReference type="ARBA" id="ARBA00022723"/>
    </source>
</evidence>
<keyword evidence="4" id="KW-0862">Zinc</keyword>
<dbReference type="AlphaFoldDB" id="A0ABD1E1I6"/>
<dbReference type="PANTHER" id="PTHR33936">
    <property type="entry name" value="PROTEIN CBG17840"/>
    <property type="match status" value="1"/>
</dbReference>
<sequence>MDQIFNCNECGNNFHNMSNLRRHIRQFHQNKLQDLAPLHRKQSSNFLFTCAVCGKNFNKKNHLQFHMKTHNFTSNTVSKTNNKNNEDGKKKCPMFCGYTTSSSKSILDHLSTNHNIPINSQELVFSTMQEFEAWKSKIETDTNSKFIKFTESKNSVTFTCHRSGHYVAKGKGLRELKVKGSNKINAYCPANIKLCKEDGCYKVTHTDSHVGHRIELGHITLTSEERKNIAQKIANKIPFDIILDEIADSIVDSEKRIHILTRKDLHNIERSFNLSSVAIRHPNDALSVESWVIEMQRDQNCVLFYKAQGQLCNEQPFLKNDDFVLLIMTITQCEFLCKYGTDLICMDGTHGLNAYDFEMQTVLVLDDLREGFPCAFMISNRSDTEIMKLFISKIKERCGVIATKVFMSDLADASYNAWIAEMGTPERRLFCTWHTDRSWRKNLTKIKTKEKQVEIYRTLRTLLEERDADAFEIMITSFCEISDDEVKDFILYFKNNYLDSRKCWAYCYRLYSGVNTNMHLERMHGVIKYIFLKGKRVKRLDKAIAAIMQFVRSKLINRLIVIHKGKISSKIKDIRLRHKTMKSLDPKLIIANEDGWNVLSSTSKEIYVIQEMLQNCDCKLVCVQCKICIHRYCCSCMDCSIKFNMCKHIHLLAKWRKINDQENLSNKSDSEHPISESIILAFQLTILFIIKCLN</sequence>
<dbReference type="Gene3D" id="3.30.160.60">
    <property type="entry name" value="Classic Zinc Finger"/>
    <property type="match status" value="2"/>
</dbReference>
<reference evidence="7 8" key="1">
    <citation type="submission" date="2024-05" db="EMBL/GenBank/DDBJ databases">
        <title>Genetic variation in Jamaican populations of the coffee berry borer (Hypothenemus hampei).</title>
        <authorList>
            <person name="Errbii M."/>
            <person name="Myrie A."/>
        </authorList>
    </citation>
    <scope>NUCLEOTIDE SEQUENCE [LARGE SCALE GENOMIC DNA]</scope>
    <source>
        <strain evidence="7">JA-Hopewell-2020-01-JO</strain>
        <tissue evidence="7">Whole body</tissue>
    </source>
</reference>
<accession>A0ABD1E1I6</accession>
<feature type="domain" description="C2H2-type" evidence="6">
    <location>
        <begin position="5"/>
        <end position="33"/>
    </location>
</feature>
<dbReference type="PROSITE" id="PS50157">
    <property type="entry name" value="ZINC_FINGER_C2H2_2"/>
    <property type="match status" value="2"/>
</dbReference>
<dbReference type="PROSITE" id="PS00028">
    <property type="entry name" value="ZINC_FINGER_C2H2_1"/>
    <property type="match status" value="2"/>
</dbReference>
<dbReference type="SUPFAM" id="SSF57667">
    <property type="entry name" value="beta-beta-alpha zinc fingers"/>
    <property type="match status" value="1"/>
</dbReference>
<dbReference type="PANTHER" id="PTHR33936:SF24">
    <property type="entry name" value="C2H2-TYPE DOMAIN-CONTAINING PROTEIN"/>
    <property type="match status" value="1"/>
</dbReference>
<evidence type="ECO:0000259" key="6">
    <source>
        <dbReference type="PROSITE" id="PS50157"/>
    </source>
</evidence>
<dbReference type="FunFam" id="3.30.160.60:FF:000100">
    <property type="entry name" value="Zinc finger 45-like"/>
    <property type="match status" value="1"/>
</dbReference>
<dbReference type="EMBL" id="JBDJPC010000014">
    <property type="protein sequence ID" value="KAL1488527.1"/>
    <property type="molecule type" value="Genomic_DNA"/>
</dbReference>
<evidence type="ECO:0000313" key="8">
    <source>
        <dbReference type="Proteomes" id="UP001566132"/>
    </source>
</evidence>
<dbReference type="InterPro" id="IPR036236">
    <property type="entry name" value="Znf_C2H2_sf"/>
</dbReference>